<proteinExistence type="predicted"/>
<evidence type="ECO:0000313" key="2">
    <source>
        <dbReference type="EMBL" id="MBK7953617.1"/>
    </source>
</evidence>
<evidence type="ECO:0000313" key="3">
    <source>
        <dbReference type="Proteomes" id="UP000706151"/>
    </source>
</evidence>
<evidence type="ECO:0000256" key="1">
    <source>
        <dbReference type="SAM" id="MobiDB-lite"/>
    </source>
</evidence>
<dbReference type="Proteomes" id="UP000706151">
    <property type="component" value="Unassembled WGS sequence"/>
</dbReference>
<feature type="region of interest" description="Disordered" evidence="1">
    <location>
        <begin position="1"/>
        <end position="33"/>
    </location>
</feature>
<reference evidence="2 3" key="1">
    <citation type="submission" date="2020-10" db="EMBL/GenBank/DDBJ databases">
        <title>Connecting structure to function with the recovery of over 1000 high-quality activated sludge metagenome-assembled genomes encoding full-length rRNA genes using long-read sequencing.</title>
        <authorList>
            <person name="Singleton C.M."/>
            <person name="Petriglieri F."/>
            <person name="Kristensen J.M."/>
            <person name="Kirkegaard R.H."/>
            <person name="Michaelsen T.Y."/>
            <person name="Andersen M.H."/>
            <person name="Karst S.M."/>
            <person name="Dueholm M.S."/>
            <person name="Nielsen P.H."/>
            <person name="Albertsen M."/>
        </authorList>
    </citation>
    <scope>NUCLEOTIDE SEQUENCE [LARGE SCALE GENOMIC DNA]</scope>
    <source>
        <strain evidence="2">Fred_18-Q3-R57-64_BAT3C.720</strain>
    </source>
</reference>
<organism evidence="2 3">
    <name type="scientific">Candidatus Accumulibacter affinis</name>
    <dbReference type="NCBI Taxonomy" id="2954384"/>
    <lineage>
        <taxon>Bacteria</taxon>
        <taxon>Pseudomonadati</taxon>
        <taxon>Pseudomonadota</taxon>
        <taxon>Betaproteobacteria</taxon>
        <taxon>Candidatus Accumulibacter</taxon>
    </lineage>
</organism>
<accession>A0A935TBZ0</accession>
<dbReference type="AlphaFoldDB" id="A0A935TBZ0"/>
<feature type="compositionally biased region" description="Basic and acidic residues" evidence="1">
    <location>
        <begin position="15"/>
        <end position="33"/>
    </location>
</feature>
<dbReference type="EMBL" id="JADJOT010000006">
    <property type="protein sequence ID" value="MBK7953617.1"/>
    <property type="molecule type" value="Genomic_DNA"/>
</dbReference>
<gene>
    <name evidence="2" type="ORF">IPK02_06395</name>
</gene>
<name>A0A935TBZ0_9PROT</name>
<comment type="caution">
    <text evidence="2">The sequence shown here is derived from an EMBL/GenBank/DDBJ whole genome shotgun (WGS) entry which is preliminary data.</text>
</comment>
<sequence>MTDPVVTVTKPGRPLKGERPMTDTERKRAQRVRDKRNAIDAIGHEQDTPLRALLNILERVEVSEPARHSARRAWLAFGQRYGFVMVTKK</sequence>
<protein>
    <submittedName>
        <fullName evidence="2">Uncharacterized protein</fullName>
    </submittedName>
</protein>